<feature type="domain" description="Thioredoxin-like fold" evidence="1">
    <location>
        <begin position="41"/>
        <end position="155"/>
    </location>
</feature>
<dbReference type="Proteomes" id="UP000267841">
    <property type="component" value="Unassembled WGS sequence"/>
</dbReference>
<protein>
    <submittedName>
        <fullName evidence="2">Protein disulfide-isomerase/thiol:disulfide interchange protein DsbC</fullName>
    </submittedName>
</protein>
<dbReference type="OrthoDB" id="9800545at2"/>
<keyword evidence="3" id="KW-1185">Reference proteome</keyword>
<proteinExistence type="predicted"/>
<dbReference type="PANTHER" id="PTHR35272:SF3">
    <property type="entry name" value="THIOL:DISULFIDE INTERCHANGE PROTEIN DSBC"/>
    <property type="match status" value="1"/>
</dbReference>
<evidence type="ECO:0000313" key="3">
    <source>
        <dbReference type="Proteomes" id="UP000267841"/>
    </source>
</evidence>
<sequence length="169" mass="19084">MQRALILLIGLFSLVFGGSLYDLLIKEQISSIPKDKAIVVGKGDKELIAVINPDCPHCRAEWKELRKHLDKLKVYIFVFPFKTWGEENLKKSYYIACSEDKLKAIDEVMLGKLDGKALNVSKCDLIEEHLKVVDRLGVNGVPYNIIPEKNKIIEGFSQNLLNELGIKGE</sequence>
<organism evidence="2 3">
    <name type="scientific">Hydrogenivirga caldilitoris</name>
    <dbReference type="NCBI Taxonomy" id="246264"/>
    <lineage>
        <taxon>Bacteria</taxon>
        <taxon>Pseudomonadati</taxon>
        <taxon>Aquificota</taxon>
        <taxon>Aquificia</taxon>
        <taxon>Aquificales</taxon>
        <taxon>Aquificaceae</taxon>
        <taxon>Hydrogenivirga</taxon>
    </lineage>
</organism>
<dbReference type="InterPro" id="IPR012336">
    <property type="entry name" value="Thioredoxin-like_fold"/>
</dbReference>
<dbReference type="RefSeq" id="WP_121013086.1">
    <property type="nucleotide sequence ID" value="NZ_RCCJ01000001.1"/>
</dbReference>
<dbReference type="InterPro" id="IPR036249">
    <property type="entry name" value="Thioredoxin-like_sf"/>
</dbReference>
<dbReference type="Gene3D" id="3.40.30.10">
    <property type="entry name" value="Glutaredoxin"/>
    <property type="match status" value="1"/>
</dbReference>
<keyword evidence="2" id="KW-0413">Isomerase</keyword>
<dbReference type="PANTHER" id="PTHR35272">
    <property type="entry name" value="THIOL:DISULFIDE INTERCHANGE PROTEIN DSBC-RELATED"/>
    <property type="match status" value="1"/>
</dbReference>
<dbReference type="AlphaFoldDB" id="A0A497XTM3"/>
<accession>A0A497XTM3</accession>
<reference evidence="2 3" key="1">
    <citation type="submission" date="2018-10" db="EMBL/GenBank/DDBJ databases">
        <title>Genomic Encyclopedia of Archaeal and Bacterial Type Strains, Phase II (KMG-II): from individual species to whole genera.</title>
        <authorList>
            <person name="Goeker M."/>
        </authorList>
    </citation>
    <scope>NUCLEOTIDE SEQUENCE [LARGE SCALE GENOMIC DNA]</scope>
    <source>
        <strain evidence="2 3">DSM 16510</strain>
    </source>
</reference>
<evidence type="ECO:0000313" key="2">
    <source>
        <dbReference type="EMBL" id="RLJ71611.1"/>
    </source>
</evidence>
<dbReference type="EMBL" id="RCCJ01000001">
    <property type="protein sequence ID" value="RLJ71611.1"/>
    <property type="molecule type" value="Genomic_DNA"/>
</dbReference>
<dbReference type="GO" id="GO:0016853">
    <property type="term" value="F:isomerase activity"/>
    <property type="evidence" value="ECO:0007669"/>
    <property type="project" value="UniProtKB-KW"/>
</dbReference>
<gene>
    <name evidence="2" type="ORF">BCF55_1924</name>
</gene>
<dbReference type="SUPFAM" id="SSF52833">
    <property type="entry name" value="Thioredoxin-like"/>
    <property type="match status" value="1"/>
</dbReference>
<comment type="caution">
    <text evidence="2">The sequence shown here is derived from an EMBL/GenBank/DDBJ whole genome shotgun (WGS) entry which is preliminary data.</text>
</comment>
<name>A0A497XTM3_9AQUI</name>
<dbReference type="InterPro" id="IPR051470">
    <property type="entry name" value="Thiol:disulfide_interchange"/>
</dbReference>
<evidence type="ECO:0000259" key="1">
    <source>
        <dbReference type="Pfam" id="PF13098"/>
    </source>
</evidence>
<dbReference type="Pfam" id="PF13098">
    <property type="entry name" value="Thioredoxin_2"/>
    <property type="match status" value="1"/>
</dbReference>